<protein>
    <submittedName>
        <fullName evidence="1">Uncharacterized protein</fullName>
    </submittedName>
</protein>
<evidence type="ECO:0000313" key="2">
    <source>
        <dbReference type="Proteomes" id="UP000824107"/>
    </source>
</evidence>
<dbReference type="Proteomes" id="UP000824107">
    <property type="component" value="Unassembled WGS sequence"/>
</dbReference>
<dbReference type="EMBL" id="DVNC01000025">
    <property type="protein sequence ID" value="HIU53118.1"/>
    <property type="molecule type" value="Genomic_DNA"/>
</dbReference>
<reference evidence="1" key="1">
    <citation type="submission" date="2020-10" db="EMBL/GenBank/DDBJ databases">
        <authorList>
            <person name="Gilroy R."/>
        </authorList>
    </citation>
    <scope>NUCLEOTIDE SEQUENCE</scope>
    <source>
        <strain evidence="1">ChiW3-316</strain>
    </source>
</reference>
<name>A0A9D1M3V7_9PROT</name>
<comment type="caution">
    <text evidence="1">The sequence shown here is derived from an EMBL/GenBank/DDBJ whole genome shotgun (WGS) entry which is preliminary data.</text>
</comment>
<evidence type="ECO:0000313" key="1">
    <source>
        <dbReference type="EMBL" id="HIU53118.1"/>
    </source>
</evidence>
<dbReference type="AlphaFoldDB" id="A0A9D1M3V7"/>
<organism evidence="1 2">
    <name type="scientific">Candidatus Scatocola faecipullorum</name>
    <dbReference type="NCBI Taxonomy" id="2840917"/>
    <lineage>
        <taxon>Bacteria</taxon>
        <taxon>Pseudomonadati</taxon>
        <taxon>Pseudomonadota</taxon>
        <taxon>Alphaproteobacteria</taxon>
        <taxon>Rhodospirillales</taxon>
        <taxon>Rhodospirillaceae</taxon>
        <taxon>Rhodospirillaceae incertae sedis</taxon>
        <taxon>Candidatus Scatocola</taxon>
    </lineage>
</organism>
<accession>A0A9D1M3V7</accession>
<sequence>MESQNKYLGDDKFKKFLEHYSCPTPLEIIKLRFAGSICSPNLELRPTDVISSFWEPGKSPRLETKDEADLFFKFFMGLWDEMFQQVKANKVHLSPAGNLLSSKEGIAKLCAVRFAEVEPGFVEGFWGGKEDLKLPSYLAQLIDSLTEMSGVYNTLAKKLDKAENITEISKHLAYTDTMVEKTIAFIIENSVLPRIESLQRVVH</sequence>
<proteinExistence type="predicted"/>
<gene>
    <name evidence="1" type="ORF">IAD20_03450</name>
</gene>
<reference evidence="1" key="2">
    <citation type="journal article" date="2021" name="PeerJ">
        <title>Extensive microbial diversity within the chicken gut microbiome revealed by metagenomics and culture.</title>
        <authorList>
            <person name="Gilroy R."/>
            <person name="Ravi A."/>
            <person name="Getino M."/>
            <person name="Pursley I."/>
            <person name="Horton D.L."/>
            <person name="Alikhan N.F."/>
            <person name="Baker D."/>
            <person name="Gharbi K."/>
            <person name="Hall N."/>
            <person name="Watson M."/>
            <person name="Adriaenssens E.M."/>
            <person name="Foster-Nyarko E."/>
            <person name="Jarju S."/>
            <person name="Secka A."/>
            <person name="Antonio M."/>
            <person name="Oren A."/>
            <person name="Chaudhuri R.R."/>
            <person name="La Ragione R."/>
            <person name="Hildebrand F."/>
            <person name="Pallen M.J."/>
        </authorList>
    </citation>
    <scope>NUCLEOTIDE SEQUENCE</scope>
    <source>
        <strain evidence="1">ChiW3-316</strain>
    </source>
</reference>